<keyword evidence="2" id="KW-1185">Reference proteome</keyword>
<proteinExistence type="predicted"/>
<accession>A0AAV7RGX3</accession>
<comment type="caution">
    <text evidence="1">The sequence shown here is derived from an EMBL/GenBank/DDBJ whole genome shotgun (WGS) entry which is preliminary data.</text>
</comment>
<organism evidence="1 2">
    <name type="scientific">Pleurodeles waltl</name>
    <name type="common">Iberian ribbed newt</name>
    <dbReference type="NCBI Taxonomy" id="8319"/>
    <lineage>
        <taxon>Eukaryota</taxon>
        <taxon>Metazoa</taxon>
        <taxon>Chordata</taxon>
        <taxon>Craniata</taxon>
        <taxon>Vertebrata</taxon>
        <taxon>Euteleostomi</taxon>
        <taxon>Amphibia</taxon>
        <taxon>Batrachia</taxon>
        <taxon>Caudata</taxon>
        <taxon>Salamandroidea</taxon>
        <taxon>Salamandridae</taxon>
        <taxon>Pleurodelinae</taxon>
        <taxon>Pleurodeles</taxon>
    </lineage>
</organism>
<evidence type="ECO:0000313" key="2">
    <source>
        <dbReference type="Proteomes" id="UP001066276"/>
    </source>
</evidence>
<dbReference type="Gene3D" id="1.20.5.340">
    <property type="match status" value="1"/>
</dbReference>
<dbReference type="EMBL" id="JANPWB010000009">
    <property type="protein sequence ID" value="KAJ1150163.1"/>
    <property type="molecule type" value="Genomic_DNA"/>
</dbReference>
<dbReference type="Proteomes" id="UP001066276">
    <property type="component" value="Chromosome 5"/>
</dbReference>
<dbReference type="AlphaFoldDB" id="A0AAV7RGX3"/>
<evidence type="ECO:0000313" key="1">
    <source>
        <dbReference type="EMBL" id="KAJ1150163.1"/>
    </source>
</evidence>
<sequence length="176" mass="20277">MTDPTQEATMEHILQEITVVGRRLEGMDSAMTSLTAEMKSMCLDIAGFQSRVTGREQQVTTMEDHINTAQDRDQELLYLRSKLTVLENRSHRDICFFGFPEHIKDCQKAFLAFGPRLRQLEMKYGLFELARMWFTNNGVYKDFYEAEDLHLFLDGLLLQSVDTDTPAQPQGPPTYT</sequence>
<name>A0AAV7RGX3_PLEWA</name>
<protein>
    <submittedName>
        <fullName evidence="1">Uncharacterized protein</fullName>
    </submittedName>
</protein>
<gene>
    <name evidence="1" type="ORF">NDU88_002960</name>
</gene>
<reference evidence="1" key="1">
    <citation type="journal article" date="2022" name="bioRxiv">
        <title>Sequencing and chromosome-scale assembly of the giantPleurodeles waltlgenome.</title>
        <authorList>
            <person name="Brown T."/>
            <person name="Elewa A."/>
            <person name="Iarovenko S."/>
            <person name="Subramanian E."/>
            <person name="Araus A.J."/>
            <person name="Petzold A."/>
            <person name="Susuki M."/>
            <person name="Suzuki K.-i.T."/>
            <person name="Hayashi T."/>
            <person name="Toyoda A."/>
            <person name="Oliveira C."/>
            <person name="Osipova E."/>
            <person name="Leigh N.D."/>
            <person name="Simon A."/>
            <person name="Yun M.H."/>
        </authorList>
    </citation>
    <scope>NUCLEOTIDE SEQUENCE</scope>
    <source>
        <strain evidence="1">20211129_DDA</strain>
        <tissue evidence="1">Liver</tissue>
    </source>
</reference>